<sequence length="81" mass="9462">MILEWVSYIVFYLLAAVFSAFLAYCLYVHHVHQKYDHIPGPPRDSFLLGHVPTFARAMKSDNLIHDLFLLVTAQYWLSNHV</sequence>
<reference evidence="2" key="1">
    <citation type="submission" date="2025-08" db="UniProtKB">
        <authorList>
            <consortium name="Ensembl"/>
        </authorList>
    </citation>
    <scope>IDENTIFICATION</scope>
</reference>
<accession>A0A673KB49</accession>
<dbReference type="AlphaFoldDB" id="A0A673KB49"/>
<dbReference type="GO" id="GO:0006707">
    <property type="term" value="P:cholesterol catabolic process"/>
    <property type="evidence" value="ECO:0007669"/>
    <property type="project" value="InterPro"/>
</dbReference>
<protein>
    <submittedName>
        <fullName evidence="2">Uncharacterized protein</fullName>
    </submittedName>
</protein>
<name>A0A673KB49_9TELE</name>
<evidence type="ECO:0000313" key="3">
    <source>
        <dbReference type="Proteomes" id="UP000472270"/>
    </source>
</evidence>
<organism evidence="2 3">
    <name type="scientific">Sinocyclocheilus rhinocerous</name>
    <dbReference type="NCBI Taxonomy" id="307959"/>
    <lineage>
        <taxon>Eukaryota</taxon>
        <taxon>Metazoa</taxon>
        <taxon>Chordata</taxon>
        <taxon>Craniata</taxon>
        <taxon>Vertebrata</taxon>
        <taxon>Euteleostomi</taxon>
        <taxon>Actinopterygii</taxon>
        <taxon>Neopterygii</taxon>
        <taxon>Teleostei</taxon>
        <taxon>Ostariophysi</taxon>
        <taxon>Cypriniformes</taxon>
        <taxon>Cyprinidae</taxon>
        <taxon>Cyprininae</taxon>
        <taxon>Sinocyclocheilus</taxon>
    </lineage>
</organism>
<keyword evidence="3" id="KW-1185">Reference proteome</keyword>
<feature type="transmembrane region" description="Helical" evidence="1">
    <location>
        <begin position="6"/>
        <end position="27"/>
    </location>
</feature>
<evidence type="ECO:0000313" key="2">
    <source>
        <dbReference type="Ensembl" id="ENSSRHP00000060280.1"/>
    </source>
</evidence>
<dbReference type="PANTHER" id="PTHR24293">
    <property type="entry name" value="CYTOCHROME P450 FAMILY 46 SUBFAMILY A"/>
    <property type="match status" value="1"/>
</dbReference>
<dbReference type="PANTHER" id="PTHR24293:SF0">
    <property type="entry name" value="CYP46A1 PROTEIN-RELATED"/>
    <property type="match status" value="1"/>
</dbReference>
<keyword evidence="1" id="KW-0812">Transmembrane</keyword>
<dbReference type="GO" id="GO:0005506">
    <property type="term" value="F:iron ion binding"/>
    <property type="evidence" value="ECO:0007669"/>
    <property type="project" value="InterPro"/>
</dbReference>
<dbReference type="GO" id="GO:0020037">
    <property type="term" value="F:heme binding"/>
    <property type="evidence" value="ECO:0007669"/>
    <property type="project" value="InterPro"/>
</dbReference>
<dbReference type="Proteomes" id="UP000472270">
    <property type="component" value="Unassembled WGS sequence"/>
</dbReference>
<evidence type="ECO:0000256" key="1">
    <source>
        <dbReference type="SAM" id="Phobius"/>
    </source>
</evidence>
<reference evidence="2" key="2">
    <citation type="submission" date="2025-09" db="UniProtKB">
        <authorList>
            <consortium name="Ensembl"/>
        </authorList>
    </citation>
    <scope>IDENTIFICATION</scope>
</reference>
<proteinExistence type="predicted"/>
<dbReference type="InterPro" id="IPR039983">
    <property type="entry name" value="CYP46A1"/>
</dbReference>
<keyword evidence="1" id="KW-0472">Membrane</keyword>
<dbReference type="Ensembl" id="ENSSRHT00000061955.1">
    <property type="protein sequence ID" value="ENSSRHP00000060280.1"/>
    <property type="gene ID" value="ENSSRHG00000030172.1"/>
</dbReference>
<keyword evidence="1" id="KW-1133">Transmembrane helix</keyword>
<dbReference type="GO" id="GO:0033781">
    <property type="term" value="F:cholesterol 24-hydroxylase activity"/>
    <property type="evidence" value="ECO:0007669"/>
    <property type="project" value="InterPro"/>
</dbReference>